<dbReference type="InterPro" id="IPR000182">
    <property type="entry name" value="GNAT_dom"/>
</dbReference>
<dbReference type="SUPFAM" id="SSF55729">
    <property type="entry name" value="Acyl-CoA N-acyltransferases (Nat)"/>
    <property type="match status" value="1"/>
</dbReference>
<evidence type="ECO:0000259" key="1">
    <source>
        <dbReference type="PROSITE" id="PS51186"/>
    </source>
</evidence>
<dbReference type="OrthoDB" id="159497at2"/>
<dbReference type="RefSeq" id="WP_126555491.1">
    <property type="nucleotide sequence ID" value="NZ_BIFS01000002.1"/>
</dbReference>
<comment type="caution">
    <text evidence="2">The sequence shown here is derived from an EMBL/GenBank/DDBJ whole genome shotgun (WGS) entry which is preliminary data.</text>
</comment>
<organism evidence="2 3">
    <name type="scientific">Dictyobacter kobayashii</name>
    <dbReference type="NCBI Taxonomy" id="2014872"/>
    <lineage>
        <taxon>Bacteria</taxon>
        <taxon>Bacillati</taxon>
        <taxon>Chloroflexota</taxon>
        <taxon>Ktedonobacteria</taxon>
        <taxon>Ktedonobacterales</taxon>
        <taxon>Dictyobacteraceae</taxon>
        <taxon>Dictyobacter</taxon>
    </lineage>
</organism>
<accession>A0A402ATV1</accession>
<dbReference type="Proteomes" id="UP000287188">
    <property type="component" value="Unassembled WGS sequence"/>
</dbReference>
<dbReference type="Gene3D" id="3.40.630.30">
    <property type="match status" value="1"/>
</dbReference>
<gene>
    <name evidence="2" type="ORF">KDK_63410</name>
</gene>
<proteinExistence type="predicted"/>
<dbReference type="AlphaFoldDB" id="A0A402ATV1"/>
<dbReference type="Pfam" id="PF00583">
    <property type="entry name" value="Acetyltransf_1"/>
    <property type="match status" value="1"/>
</dbReference>
<evidence type="ECO:0000313" key="3">
    <source>
        <dbReference type="Proteomes" id="UP000287188"/>
    </source>
</evidence>
<dbReference type="InterPro" id="IPR016181">
    <property type="entry name" value="Acyl_CoA_acyltransferase"/>
</dbReference>
<dbReference type="EMBL" id="BIFS01000002">
    <property type="protein sequence ID" value="GCE22541.1"/>
    <property type="molecule type" value="Genomic_DNA"/>
</dbReference>
<dbReference type="PROSITE" id="PS51186">
    <property type="entry name" value="GNAT"/>
    <property type="match status" value="1"/>
</dbReference>
<keyword evidence="3" id="KW-1185">Reference proteome</keyword>
<reference evidence="3" key="1">
    <citation type="submission" date="2018-12" db="EMBL/GenBank/DDBJ databases">
        <title>Tengunoibacter tsumagoiensis gen. nov., sp. nov., Dictyobacter kobayashii sp. nov., D. alpinus sp. nov., and D. joshuensis sp. nov. and description of Dictyobacteraceae fam. nov. within the order Ktedonobacterales isolated from Tengu-no-mugimeshi.</title>
        <authorList>
            <person name="Wang C.M."/>
            <person name="Zheng Y."/>
            <person name="Sakai Y."/>
            <person name="Toyoda A."/>
            <person name="Minakuchi Y."/>
            <person name="Abe K."/>
            <person name="Yokota A."/>
            <person name="Yabe S."/>
        </authorList>
    </citation>
    <scope>NUCLEOTIDE SEQUENCE [LARGE SCALE GENOMIC DNA]</scope>
    <source>
        <strain evidence="3">Uno11</strain>
    </source>
</reference>
<feature type="domain" description="N-acetyltransferase" evidence="1">
    <location>
        <begin position="11"/>
        <end position="182"/>
    </location>
</feature>
<dbReference type="GO" id="GO:0016747">
    <property type="term" value="F:acyltransferase activity, transferring groups other than amino-acyl groups"/>
    <property type="evidence" value="ECO:0007669"/>
    <property type="project" value="InterPro"/>
</dbReference>
<dbReference type="CDD" id="cd04301">
    <property type="entry name" value="NAT_SF"/>
    <property type="match status" value="1"/>
</dbReference>
<protein>
    <recommendedName>
        <fullName evidence="1">N-acetyltransferase domain-containing protein</fullName>
    </recommendedName>
</protein>
<evidence type="ECO:0000313" key="2">
    <source>
        <dbReference type="EMBL" id="GCE22541.1"/>
    </source>
</evidence>
<name>A0A402ATV1_9CHLR</name>
<sequence>MQMNIALLHDFIVRPVLLEDAENVVGLLAAIAYAEDSQQLEPLATLDASSEHAIVAIQAFWHSLDLAHDTQVVVTPDDVIVGYIDVKKVFADAEHTSQCVRIHHVSGVHPAYTGRGIGTWLLRYAQAWTQQHAGGEPMRIVAWLQHNNERARRLFTREGYVCKGDHAYEAVQLDVHVNKRLVSQYDLYGKVITPDALTFLCEGTKNITL</sequence>